<reference evidence="1 2" key="1">
    <citation type="submission" date="2021-03" db="EMBL/GenBank/DDBJ databases">
        <title>Fibrella sp. HMF5036 genome sequencing and assembly.</title>
        <authorList>
            <person name="Kang H."/>
            <person name="Kim H."/>
            <person name="Bae S."/>
            <person name="Joh K."/>
        </authorList>
    </citation>
    <scope>NUCLEOTIDE SEQUENCE [LARGE SCALE GENOMIC DNA]</scope>
    <source>
        <strain evidence="1 2">HMF5036</strain>
    </source>
</reference>
<accession>A0A939G9T7</accession>
<keyword evidence="2" id="KW-1185">Reference proteome</keyword>
<organism evidence="1 2">
    <name type="scientific">Fibrella aquatilis</name>
    <dbReference type="NCBI Taxonomy" id="2817059"/>
    <lineage>
        <taxon>Bacteria</taxon>
        <taxon>Pseudomonadati</taxon>
        <taxon>Bacteroidota</taxon>
        <taxon>Cytophagia</taxon>
        <taxon>Cytophagales</taxon>
        <taxon>Spirosomataceae</taxon>
        <taxon>Fibrella</taxon>
    </lineage>
</organism>
<protein>
    <submittedName>
        <fullName evidence="1">Uncharacterized protein</fullName>
    </submittedName>
</protein>
<name>A0A939G9T7_9BACT</name>
<dbReference type="AlphaFoldDB" id="A0A939G9T7"/>
<comment type="caution">
    <text evidence="1">The sequence shown here is derived from an EMBL/GenBank/DDBJ whole genome shotgun (WGS) entry which is preliminary data.</text>
</comment>
<sequence>MENVNPYISVNSIYFGMQPFQVESNLGKADRIKPVSAQEFYELRDVFTIYYTNNVVTSIIFNELVDLHINGKLLSFAKDIKTVLDTEDPFFVNDNYVFPQYGLNGYGLDHPENGVEIIVYAKSMKSYYEKDINSFPRHSEIFSKENIKNNDYTIIPYRSVGRLLFGSSPDDIEKAIGRPNKKNQYTTGELSEVRQGVSTKYNKYKRLIQVRFSRDVPVFLNDVLISDDGDKSAIFKHSEIYLNRAYKIYFEYGIAFTGYDSHQSDNGSIIVFSEELISFWKNKFRPLL</sequence>
<evidence type="ECO:0000313" key="2">
    <source>
        <dbReference type="Proteomes" id="UP000664795"/>
    </source>
</evidence>
<proteinExistence type="predicted"/>
<dbReference type="EMBL" id="JAFMYU010000018">
    <property type="protein sequence ID" value="MBO0933299.1"/>
    <property type="molecule type" value="Genomic_DNA"/>
</dbReference>
<evidence type="ECO:0000313" key="1">
    <source>
        <dbReference type="EMBL" id="MBO0933299.1"/>
    </source>
</evidence>
<gene>
    <name evidence="1" type="ORF">J2I48_19980</name>
</gene>
<dbReference type="Proteomes" id="UP000664795">
    <property type="component" value="Unassembled WGS sequence"/>
</dbReference>
<dbReference type="RefSeq" id="WP_207337256.1">
    <property type="nucleotide sequence ID" value="NZ_JAFMYU010000018.1"/>
</dbReference>